<keyword evidence="1" id="KW-0175">Coiled coil</keyword>
<evidence type="ECO:0000256" key="1">
    <source>
        <dbReference type="SAM" id="Coils"/>
    </source>
</evidence>
<comment type="caution">
    <text evidence="3">The sequence shown here is derived from an EMBL/GenBank/DDBJ whole genome shotgun (WGS) entry which is preliminary data.</text>
</comment>
<dbReference type="AlphaFoldDB" id="A0A699JQI8"/>
<feature type="region of interest" description="Disordered" evidence="2">
    <location>
        <begin position="56"/>
        <end position="85"/>
    </location>
</feature>
<feature type="coiled-coil region" evidence="1">
    <location>
        <begin position="98"/>
        <end position="128"/>
    </location>
</feature>
<feature type="compositionally biased region" description="Low complexity" evidence="2">
    <location>
        <begin position="67"/>
        <end position="80"/>
    </location>
</feature>
<evidence type="ECO:0000313" key="3">
    <source>
        <dbReference type="EMBL" id="GFA52188.1"/>
    </source>
</evidence>
<reference evidence="3" key="1">
    <citation type="journal article" date="2019" name="Sci. Rep.">
        <title>Draft genome of Tanacetum cinerariifolium, the natural source of mosquito coil.</title>
        <authorList>
            <person name="Yamashiro T."/>
            <person name="Shiraishi A."/>
            <person name="Satake H."/>
            <person name="Nakayama K."/>
        </authorList>
    </citation>
    <scope>NUCLEOTIDE SEQUENCE</scope>
</reference>
<gene>
    <name evidence="3" type="ORF">Tci_624160</name>
</gene>
<name>A0A699JQI8_TANCI</name>
<sequence length="288" mass="33020">DEDIILVNVQADSKMFDADKDLGGEELFVEQEVVAYKEKINEVTLAQALAELKTSKPKAKGDVIQEPSKSPITTTTIPKQKSQDNGKGILNIEQSWCKDKKKRAKEELIQKSEKKQKAEDNKETAELKKLMEIIIDKEEVEINAIPLDVKSLGIVDWKIYKEGKKSYYQIIRADGKSQMYMFFSQMLTSFDTEDLEDLYKLVKAEYGSTSPVEDLDLLLWGDLKTMFKSHVEDVVWRKKQGYKVLEFTTAGTRVKTVSESYYCQYKEVIAAQVEYKVNAAEELQLLKQ</sequence>
<proteinExistence type="predicted"/>
<protein>
    <submittedName>
        <fullName evidence="3">Uncharacterized protein</fullName>
    </submittedName>
</protein>
<evidence type="ECO:0000256" key="2">
    <source>
        <dbReference type="SAM" id="MobiDB-lite"/>
    </source>
</evidence>
<accession>A0A699JQI8</accession>
<dbReference type="EMBL" id="BKCJ010438738">
    <property type="protein sequence ID" value="GFA52188.1"/>
    <property type="molecule type" value="Genomic_DNA"/>
</dbReference>
<feature type="non-terminal residue" evidence="3">
    <location>
        <position position="1"/>
    </location>
</feature>
<feature type="non-terminal residue" evidence="3">
    <location>
        <position position="288"/>
    </location>
</feature>
<organism evidence="3">
    <name type="scientific">Tanacetum cinerariifolium</name>
    <name type="common">Dalmatian daisy</name>
    <name type="synonym">Chrysanthemum cinerariifolium</name>
    <dbReference type="NCBI Taxonomy" id="118510"/>
    <lineage>
        <taxon>Eukaryota</taxon>
        <taxon>Viridiplantae</taxon>
        <taxon>Streptophyta</taxon>
        <taxon>Embryophyta</taxon>
        <taxon>Tracheophyta</taxon>
        <taxon>Spermatophyta</taxon>
        <taxon>Magnoliopsida</taxon>
        <taxon>eudicotyledons</taxon>
        <taxon>Gunneridae</taxon>
        <taxon>Pentapetalae</taxon>
        <taxon>asterids</taxon>
        <taxon>campanulids</taxon>
        <taxon>Asterales</taxon>
        <taxon>Asteraceae</taxon>
        <taxon>Asteroideae</taxon>
        <taxon>Anthemideae</taxon>
        <taxon>Anthemidinae</taxon>
        <taxon>Tanacetum</taxon>
    </lineage>
</organism>